<reference evidence="2 3" key="1">
    <citation type="submission" date="2015-12" db="EMBL/GenBank/DDBJ databases">
        <title>The genome of Folsomia candida.</title>
        <authorList>
            <person name="Faddeeva A."/>
            <person name="Derks M.F."/>
            <person name="Anvar Y."/>
            <person name="Smit S."/>
            <person name="Van Straalen N."/>
            <person name="Roelofs D."/>
        </authorList>
    </citation>
    <scope>NUCLEOTIDE SEQUENCE [LARGE SCALE GENOMIC DNA]</scope>
    <source>
        <strain evidence="2 3">VU population</strain>
        <tissue evidence="2">Whole body</tissue>
    </source>
</reference>
<dbReference type="AlphaFoldDB" id="A0A226EGW9"/>
<name>A0A226EGW9_FOLCA</name>
<evidence type="ECO:0000313" key="3">
    <source>
        <dbReference type="Proteomes" id="UP000198287"/>
    </source>
</evidence>
<organism evidence="2 3">
    <name type="scientific">Folsomia candida</name>
    <name type="common">Springtail</name>
    <dbReference type="NCBI Taxonomy" id="158441"/>
    <lineage>
        <taxon>Eukaryota</taxon>
        <taxon>Metazoa</taxon>
        <taxon>Ecdysozoa</taxon>
        <taxon>Arthropoda</taxon>
        <taxon>Hexapoda</taxon>
        <taxon>Collembola</taxon>
        <taxon>Entomobryomorpha</taxon>
        <taxon>Isotomoidea</taxon>
        <taxon>Isotomidae</taxon>
        <taxon>Proisotominae</taxon>
        <taxon>Folsomia</taxon>
    </lineage>
</organism>
<keyword evidence="3" id="KW-1185">Reference proteome</keyword>
<comment type="caution">
    <text evidence="2">The sequence shown here is derived from an EMBL/GenBank/DDBJ whole genome shotgun (WGS) entry which is preliminary data.</text>
</comment>
<feature type="transmembrane region" description="Helical" evidence="1">
    <location>
        <begin position="54"/>
        <end position="81"/>
    </location>
</feature>
<evidence type="ECO:0000313" key="2">
    <source>
        <dbReference type="EMBL" id="OXA56875.1"/>
    </source>
</evidence>
<keyword evidence="1" id="KW-1133">Transmembrane helix</keyword>
<keyword evidence="1" id="KW-0812">Transmembrane</keyword>
<gene>
    <name evidence="2" type="ORF">Fcan01_06487</name>
</gene>
<keyword evidence="1" id="KW-0472">Membrane</keyword>
<evidence type="ECO:0000256" key="1">
    <source>
        <dbReference type="SAM" id="Phobius"/>
    </source>
</evidence>
<feature type="transmembrane region" description="Helical" evidence="1">
    <location>
        <begin position="126"/>
        <end position="146"/>
    </location>
</feature>
<evidence type="ECO:0008006" key="4">
    <source>
        <dbReference type="Google" id="ProtNLM"/>
    </source>
</evidence>
<dbReference type="EMBL" id="LNIX01000003">
    <property type="protein sequence ID" value="OXA56875.1"/>
    <property type="molecule type" value="Genomic_DNA"/>
</dbReference>
<dbReference type="Proteomes" id="UP000198287">
    <property type="component" value="Unassembled WGS sequence"/>
</dbReference>
<proteinExistence type="predicted"/>
<sequence>MATISKSRLRICVMSVILTNSVSVLFTTITILFWAEEAPAVLMRPRANSNSGLYVLICLFATGILFLFWNATEIWTGVQLWKNAKLGSDADLTLSASEQWRIVLLLSNCVALWPLMIYSTDLICCMIVGSCFIKIFSLITTSLYILELERSMPAVDDEIAEVGFNDVRPCDAA</sequence>
<protein>
    <recommendedName>
        <fullName evidence="4">Transmembrane protein</fullName>
    </recommendedName>
</protein>
<feature type="transmembrane region" description="Helical" evidence="1">
    <location>
        <begin position="12"/>
        <end position="34"/>
    </location>
</feature>
<accession>A0A226EGW9</accession>